<dbReference type="OMA" id="LQWMGGM"/>
<dbReference type="AlphaFoldDB" id="A0A832W6U3"/>
<feature type="transmembrane region" description="Helical" evidence="9">
    <location>
        <begin position="187"/>
        <end position="205"/>
    </location>
</feature>
<dbReference type="GO" id="GO:0030001">
    <property type="term" value="P:metal ion transport"/>
    <property type="evidence" value="ECO:0007669"/>
    <property type="project" value="UniProtKB-ARBA"/>
</dbReference>
<feature type="transmembrane region" description="Helical" evidence="9">
    <location>
        <begin position="385"/>
        <end position="408"/>
    </location>
</feature>
<dbReference type="PANTHER" id="PTHR32024">
    <property type="entry name" value="TRK SYSTEM POTASSIUM UPTAKE PROTEIN TRKG-RELATED"/>
    <property type="match status" value="1"/>
</dbReference>
<feature type="transmembrane region" description="Helical" evidence="9">
    <location>
        <begin position="141"/>
        <end position="166"/>
    </location>
</feature>
<feature type="transmembrane region" description="Helical" evidence="9">
    <location>
        <begin position="268"/>
        <end position="286"/>
    </location>
</feature>
<feature type="transmembrane region" description="Helical" evidence="9">
    <location>
        <begin position="445"/>
        <end position="466"/>
    </location>
</feature>
<comment type="similarity">
    <text evidence="2">Belongs to the TrkH potassium transport family.</text>
</comment>
<evidence type="ECO:0000313" key="10">
    <source>
        <dbReference type="EMBL" id="HII60138.1"/>
    </source>
</evidence>
<feature type="transmembrane region" description="Helical" evidence="9">
    <location>
        <begin position="319"/>
        <end position="341"/>
    </location>
</feature>
<protein>
    <submittedName>
        <fullName evidence="10">TrkH family potassium uptake protein</fullName>
    </submittedName>
</protein>
<keyword evidence="6 9" id="KW-1133">Transmembrane helix</keyword>
<keyword evidence="5 9" id="KW-0812">Transmembrane</keyword>
<keyword evidence="3" id="KW-0813">Transport</keyword>
<organism evidence="10 11">
    <name type="scientific">Methanocaldococcus jannaschii</name>
    <dbReference type="NCBI Taxonomy" id="2190"/>
    <lineage>
        <taxon>Archaea</taxon>
        <taxon>Methanobacteriati</taxon>
        <taxon>Methanobacteriota</taxon>
        <taxon>Methanomada group</taxon>
        <taxon>Methanococci</taxon>
        <taxon>Methanococcales</taxon>
        <taxon>Methanocaldococcaceae</taxon>
        <taxon>Methanocaldococcus</taxon>
    </lineage>
</organism>
<dbReference type="Proteomes" id="UP000645676">
    <property type="component" value="Unassembled WGS sequence"/>
</dbReference>
<dbReference type="SMR" id="A0A832W6U3"/>
<proteinExistence type="inferred from homology"/>
<keyword evidence="8 9" id="KW-0472">Membrane</keyword>
<dbReference type="PANTHER" id="PTHR32024:SF2">
    <property type="entry name" value="TRK SYSTEM POTASSIUM UPTAKE PROTEIN TRKG-RELATED"/>
    <property type="match status" value="1"/>
</dbReference>
<evidence type="ECO:0000256" key="1">
    <source>
        <dbReference type="ARBA" id="ARBA00004651"/>
    </source>
</evidence>
<evidence type="ECO:0000256" key="9">
    <source>
        <dbReference type="SAM" id="Phobius"/>
    </source>
</evidence>
<feature type="transmembrane region" description="Helical" evidence="9">
    <location>
        <begin position="76"/>
        <end position="98"/>
    </location>
</feature>
<reference evidence="10" key="1">
    <citation type="journal article" date="2020" name="bioRxiv">
        <title>A rank-normalized archaeal taxonomy based on genome phylogeny resolves widespread incomplete and uneven classifications.</title>
        <authorList>
            <person name="Rinke C."/>
            <person name="Chuvochina M."/>
            <person name="Mussig A.J."/>
            <person name="Chaumeil P.-A."/>
            <person name="Waite D.W."/>
            <person name="Whitman W.B."/>
            <person name="Parks D.H."/>
            <person name="Hugenholtz P."/>
        </authorList>
    </citation>
    <scope>NUCLEOTIDE SEQUENCE</scope>
    <source>
        <strain evidence="10">UBA8849</strain>
    </source>
</reference>
<comment type="subcellular location">
    <subcellularLocation>
        <location evidence="1">Cell membrane</location>
        <topology evidence="1">Multi-pass membrane protein</topology>
    </subcellularLocation>
</comment>
<feature type="transmembrane region" description="Helical" evidence="9">
    <location>
        <begin position="14"/>
        <end position="38"/>
    </location>
</feature>
<keyword evidence="7" id="KW-0406">Ion transport</keyword>
<keyword evidence="4" id="KW-1003">Cell membrane</keyword>
<feature type="transmembrane region" description="Helical" evidence="9">
    <location>
        <begin position="236"/>
        <end position="256"/>
    </location>
</feature>
<comment type="caution">
    <text evidence="10">The sequence shown here is derived from an EMBL/GenBank/DDBJ whole genome shotgun (WGS) entry which is preliminary data.</text>
</comment>
<dbReference type="GO" id="GO:0008324">
    <property type="term" value="F:monoatomic cation transmembrane transporter activity"/>
    <property type="evidence" value="ECO:0007669"/>
    <property type="project" value="InterPro"/>
</dbReference>
<dbReference type="GO" id="GO:0005886">
    <property type="term" value="C:plasma membrane"/>
    <property type="evidence" value="ECO:0007669"/>
    <property type="project" value="UniProtKB-SubCell"/>
</dbReference>
<evidence type="ECO:0000256" key="8">
    <source>
        <dbReference type="ARBA" id="ARBA00023136"/>
    </source>
</evidence>
<evidence type="ECO:0000256" key="2">
    <source>
        <dbReference type="ARBA" id="ARBA00009137"/>
    </source>
</evidence>
<evidence type="ECO:0000256" key="5">
    <source>
        <dbReference type="ARBA" id="ARBA00022692"/>
    </source>
</evidence>
<evidence type="ECO:0000256" key="7">
    <source>
        <dbReference type="ARBA" id="ARBA00023065"/>
    </source>
</evidence>
<dbReference type="EMBL" id="DUJR01000034">
    <property type="protein sequence ID" value="HII60138.1"/>
    <property type="molecule type" value="Genomic_DNA"/>
</dbReference>
<feature type="transmembrane region" description="Helical" evidence="9">
    <location>
        <begin position="44"/>
        <end position="64"/>
    </location>
</feature>
<dbReference type="InterPro" id="IPR003445">
    <property type="entry name" value="Cat_transpt"/>
</dbReference>
<dbReference type="Pfam" id="PF02386">
    <property type="entry name" value="TrkH"/>
    <property type="match status" value="2"/>
</dbReference>
<sequence length="474" mass="52537">MGICRLTKKDIEGILHILGGIIQIIGIFTLVPCIVSVYYNENTFLNFLIPGLFFSIFGFVLKRATKPKNLKLHHTMVASALAWLIASFIGAIPLYLSIDYFSYVDAVYESMSAWTTTGMTLIPNVEVLPKSILFWRSFQQWIGGVGILVLSALVLARSGTVAYLLYTSEARQERIMPSAIGTIKTIIWIYILYTILGVLLLYLSGLSFWDALNLTMTGISTGGMSISNYSFPYNDFAKIVMIGIMMVGGVMSFSIHHKLLTGKYFNDIQTKYALIVTAFISIIISIKDKVPIIDSLFTVVSAMTSTGFTTINVGNLSSLSLFLIIFLMLIGGGAGTTTGGVKIIRFLVILKALLYEIKEIIYPKSAVIHEHLDDMDLNYRIIREAFVVFFLYCLSSFLTALIFIALGYNPYDSIFDAVSFTSNIGISLGVVTLKTPVIGKIAGIIAMWIGRLEIIPVLVLFATLYFKTLRLLKK</sequence>
<evidence type="ECO:0000256" key="4">
    <source>
        <dbReference type="ARBA" id="ARBA00022475"/>
    </source>
</evidence>
<name>A0A832W6U3_9EURY</name>
<accession>A0A832W6U3</accession>
<dbReference type="RefSeq" id="WP_010871007.1">
    <property type="nucleotide sequence ID" value="NC_000909.1"/>
</dbReference>
<evidence type="ECO:0000256" key="6">
    <source>
        <dbReference type="ARBA" id="ARBA00022989"/>
    </source>
</evidence>
<evidence type="ECO:0000313" key="11">
    <source>
        <dbReference type="Proteomes" id="UP000645676"/>
    </source>
</evidence>
<gene>
    <name evidence="10" type="ORF">HA335_06195</name>
</gene>
<evidence type="ECO:0000256" key="3">
    <source>
        <dbReference type="ARBA" id="ARBA00022448"/>
    </source>
</evidence>